<protein>
    <submittedName>
        <fullName evidence="3">Two-component system, chemotaxis family, response regulator CheY</fullName>
    </submittedName>
</protein>
<dbReference type="EMBL" id="FTMS01000005">
    <property type="protein sequence ID" value="SIQ21798.1"/>
    <property type="molecule type" value="Genomic_DNA"/>
</dbReference>
<dbReference type="SMART" id="SM00448">
    <property type="entry name" value="REC"/>
    <property type="match status" value="1"/>
</dbReference>
<name>A0A1N6QZ03_9SPIO</name>
<dbReference type="PANTHER" id="PTHR43228:SF1">
    <property type="entry name" value="TWO-COMPONENT RESPONSE REGULATOR ARR22"/>
    <property type="match status" value="1"/>
</dbReference>
<dbReference type="PROSITE" id="PS50110">
    <property type="entry name" value="RESPONSE_REGULATORY"/>
    <property type="match status" value="1"/>
</dbReference>
<dbReference type="InterPro" id="IPR052048">
    <property type="entry name" value="ST_Response_Regulator"/>
</dbReference>
<proteinExistence type="predicted"/>
<keyword evidence="4" id="KW-1185">Reference proteome</keyword>
<feature type="domain" description="Response regulatory" evidence="2">
    <location>
        <begin position="2"/>
        <end position="131"/>
    </location>
</feature>
<accession>A0A1N6QZ03</accession>
<keyword evidence="1" id="KW-0597">Phosphoprotein</keyword>
<reference evidence="3 4" key="1">
    <citation type="submission" date="2017-01" db="EMBL/GenBank/DDBJ databases">
        <authorList>
            <person name="Mah S.A."/>
            <person name="Swanson W.J."/>
            <person name="Moy G.W."/>
            <person name="Vacquier V.D."/>
        </authorList>
    </citation>
    <scope>NUCLEOTIDE SEQUENCE [LARGE SCALE GENOMIC DNA]</scope>
    <source>
        <strain evidence="3 4">ASpG1</strain>
    </source>
</reference>
<evidence type="ECO:0000259" key="2">
    <source>
        <dbReference type="PROSITE" id="PS50110"/>
    </source>
</evidence>
<dbReference type="Pfam" id="PF00072">
    <property type="entry name" value="Response_reg"/>
    <property type="match status" value="1"/>
</dbReference>
<dbReference type="PANTHER" id="PTHR43228">
    <property type="entry name" value="TWO-COMPONENT RESPONSE REGULATOR"/>
    <property type="match status" value="1"/>
</dbReference>
<dbReference type="Proteomes" id="UP000186400">
    <property type="component" value="Unassembled WGS sequence"/>
</dbReference>
<dbReference type="OrthoDB" id="9797769at2"/>
<evidence type="ECO:0000313" key="4">
    <source>
        <dbReference type="Proteomes" id="UP000186400"/>
    </source>
</evidence>
<dbReference type="STRING" id="159291.SAMN05920897_105104"/>
<dbReference type="InterPro" id="IPR001789">
    <property type="entry name" value="Sig_transdc_resp-reg_receiver"/>
</dbReference>
<feature type="modified residue" description="4-aspartylphosphate" evidence="1">
    <location>
        <position position="57"/>
    </location>
</feature>
<sequence>MRILIVEDDFGSRRFLQALFQGMPEVYVDVVVDGDEAVQAFQLAWEEKTPYELILLDIMMPNMDGHEALQEIRKFEESIGVHHKDRVSVIMTTALGDPRNVVDAYYHGEADAYLVKPIEQQKLFATMAQLGFAL</sequence>
<dbReference type="RefSeq" id="WP_076488245.1">
    <property type="nucleotide sequence ID" value="NZ_FTMS01000005.1"/>
</dbReference>
<dbReference type="GO" id="GO:0000160">
    <property type="term" value="P:phosphorelay signal transduction system"/>
    <property type="evidence" value="ECO:0007669"/>
    <property type="project" value="InterPro"/>
</dbReference>
<dbReference type="AlphaFoldDB" id="A0A1N6QZ03"/>
<evidence type="ECO:0000256" key="1">
    <source>
        <dbReference type="PROSITE-ProRule" id="PRU00169"/>
    </source>
</evidence>
<dbReference type="Gene3D" id="3.40.50.2300">
    <property type="match status" value="1"/>
</dbReference>
<evidence type="ECO:0000313" key="3">
    <source>
        <dbReference type="EMBL" id="SIQ21798.1"/>
    </source>
</evidence>
<gene>
    <name evidence="3" type="ORF">SAMN05920897_105104</name>
</gene>
<dbReference type="InterPro" id="IPR011006">
    <property type="entry name" value="CheY-like_superfamily"/>
</dbReference>
<organism evidence="3 4">
    <name type="scientific">Alkalispirochaeta americana</name>
    <dbReference type="NCBI Taxonomy" id="159291"/>
    <lineage>
        <taxon>Bacteria</taxon>
        <taxon>Pseudomonadati</taxon>
        <taxon>Spirochaetota</taxon>
        <taxon>Spirochaetia</taxon>
        <taxon>Spirochaetales</taxon>
        <taxon>Spirochaetaceae</taxon>
        <taxon>Alkalispirochaeta</taxon>
    </lineage>
</organism>
<dbReference type="SUPFAM" id="SSF52172">
    <property type="entry name" value="CheY-like"/>
    <property type="match status" value="1"/>
</dbReference>